<evidence type="ECO:0000313" key="1">
    <source>
        <dbReference type="EMBL" id="TPP64386.1"/>
    </source>
</evidence>
<accession>A0A504YVQ5</accession>
<dbReference type="Proteomes" id="UP000316759">
    <property type="component" value="Unassembled WGS sequence"/>
</dbReference>
<sequence>MHFGQAMELTLWRGDSVRLPVLVPLTARVLDLRHAVQDAVVSYLKQCEVEKPSSHCAPKTLSKSVFGEARDLQLHEEPEMEAHLSLRSTSPEFISWRSVWRTQSLAWVNSSVMQPTSGRPSIICKLDNLHMRLLDTGIRNGATISFVNKLKRK</sequence>
<protein>
    <submittedName>
        <fullName evidence="1">Uncharacterized protein</fullName>
    </submittedName>
</protein>
<keyword evidence="2" id="KW-1185">Reference proteome</keyword>
<dbReference type="OrthoDB" id="72819at2759"/>
<name>A0A504YVQ5_FASGI</name>
<reference evidence="1 2" key="1">
    <citation type="submission" date="2019-04" db="EMBL/GenBank/DDBJ databases">
        <title>Annotation for the trematode Fasciola gigantica.</title>
        <authorList>
            <person name="Choi Y.-J."/>
        </authorList>
    </citation>
    <scope>NUCLEOTIDE SEQUENCE [LARGE SCALE GENOMIC DNA]</scope>
    <source>
        <strain evidence="1">Uganda_cow_1</strain>
    </source>
</reference>
<evidence type="ECO:0000313" key="2">
    <source>
        <dbReference type="Proteomes" id="UP000316759"/>
    </source>
</evidence>
<proteinExistence type="predicted"/>
<comment type="caution">
    <text evidence="1">The sequence shown here is derived from an EMBL/GenBank/DDBJ whole genome shotgun (WGS) entry which is preliminary data.</text>
</comment>
<gene>
    <name evidence="1" type="ORF">FGIG_03951</name>
</gene>
<dbReference type="Gene3D" id="3.10.20.90">
    <property type="entry name" value="Phosphatidylinositol 3-kinase Catalytic Subunit, Chain A, domain 1"/>
    <property type="match status" value="1"/>
</dbReference>
<dbReference type="AlphaFoldDB" id="A0A504YVQ5"/>
<dbReference type="EMBL" id="SUNJ01004483">
    <property type="protein sequence ID" value="TPP64386.1"/>
    <property type="molecule type" value="Genomic_DNA"/>
</dbReference>
<organism evidence="1 2">
    <name type="scientific">Fasciola gigantica</name>
    <name type="common">Giant liver fluke</name>
    <dbReference type="NCBI Taxonomy" id="46835"/>
    <lineage>
        <taxon>Eukaryota</taxon>
        <taxon>Metazoa</taxon>
        <taxon>Spiralia</taxon>
        <taxon>Lophotrochozoa</taxon>
        <taxon>Platyhelminthes</taxon>
        <taxon>Trematoda</taxon>
        <taxon>Digenea</taxon>
        <taxon>Plagiorchiida</taxon>
        <taxon>Echinostomata</taxon>
        <taxon>Echinostomatoidea</taxon>
        <taxon>Fasciolidae</taxon>
        <taxon>Fasciola</taxon>
    </lineage>
</organism>